<dbReference type="PANTHER" id="PTHR11384:SF59">
    <property type="entry name" value="LYSOSOMAL COBALAMIN TRANSPORTER ABCD4"/>
    <property type="match status" value="1"/>
</dbReference>
<dbReference type="NCBIfam" id="NF008306">
    <property type="entry name" value="PRK11098.1"/>
    <property type="match status" value="1"/>
</dbReference>
<dbReference type="InterPro" id="IPR050835">
    <property type="entry name" value="ABC_transporter_sub-D"/>
</dbReference>
<feature type="transmembrane region" description="Helical" evidence="6">
    <location>
        <begin position="138"/>
        <end position="164"/>
    </location>
</feature>
<comment type="subcellular location">
    <subcellularLocation>
        <location evidence="1">Cell membrane</location>
        <topology evidence="1">Multi-pass membrane protein</topology>
    </subcellularLocation>
</comment>
<dbReference type="GO" id="GO:1904680">
    <property type="term" value="F:peptide transmembrane transporter activity"/>
    <property type="evidence" value="ECO:0007669"/>
    <property type="project" value="InterPro"/>
</dbReference>
<keyword evidence="2" id="KW-0813">Transport</keyword>
<accession>A0A175R311</accession>
<feature type="transmembrane region" description="Helical" evidence="6">
    <location>
        <begin position="55"/>
        <end position="74"/>
    </location>
</feature>
<evidence type="ECO:0000256" key="2">
    <source>
        <dbReference type="ARBA" id="ARBA00022448"/>
    </source>
</evidence>
<dbReference type="GO" id="GO:0015833">
    <property type="term" value="P:peptide transport"/>
    <property type="evidence" value="ECO:0007669"/>
    <property type="project" value="InterPro"/>
</dbReference>
<dbReference type="GO" id="GO:0005524">
    <property type="term" value="F:ATP binding"/>
    <property type="evidence" value="ECO:0007669"/>
    <property type="project" value="InterPro"/>
</dbReference>
<dbReference type="InterPro" id="IPR009248">
    <property type="entry name" value="SbmA_BacA"/>
</dbReference>
<feature type="transmembrane region" description="Helical" evidence="6">
    <location>
        <begin position="332"/>
        <end position="353"/>
    </location>
</feature>
<evidence type="ECO:0000313" key="8">
    <source>
        <dbReference type="Proteomes" id="UP000078272"/>
    </source>
</evidence>
<name>A0A175R311_9HYPH</name>
<evidence type="ECO:0000256" key="4">
    <source>
        <dbReference type="ARBA" id="ARBA00022989"/>
    </source>
</evidence>
<evidence type="ECO:0000256" key="3">
    <source>
        <dbReference type="ARBA" id="ARBA00022692"/>
    </source>
</evidence>
<proteinExistence type="predicted"/>
<dbReference type="eggNOG" id="COG1133">
    <property type="taxonomic scope" value="Bacteria"/>
</dbReference>
<dbReference type="SUPFAM" id="SSF90123">
    <property type="entry name" value="ABC transporter transmembrane region"/>
    <property type="match status" value="1"/>
</dbReference>
<dbReference type="NCBIfam" id="NF009036">
    <property type="entry name" value="PRK12369.1"/>
    <property type="match status" value="1"/>
</dbReference>
<gene>
    <name evidence="7" type="ORF">NS226_20045</name>
</gene>
<keyword evidence="3 6" id="KW-0812">Transmembrane</keyword>
<dbReference type="OrthoDB" id="8233587at2"/>
<dbReference type="STRING" id="401562.NS365_12895"/>
<evidence type="ECO:0000313" key="7">
    <source>
        <dbReference type="EMBL" id="KTQ85320.1"/>
    </source>
</evidence>
<keyword evidence="5 6" id="KW-0472">Membrane</keyword>
<evidence type="ECO:0000256" key="5">
    <source>
        <dbReference type="ARBA" id="ARBA00023136"/>
    </source>
</evidence>
<dbReference type="PATRIC" id="fig|401562.3.peg.4432"/>
<protein>
    <submittedName>
        <fullName evidence="7">Microcin B17 transporter</fullName>
    </submittedName>
</protein>
<dbReference type="RefSeq" id="WP_058636472.1">
    <property type="nucleotide sequence ID" value="NZ_LDPZ01000061.1"/>
</dbReference>
<dbReference type="Proteomes" id="UP000078272">
    <property type="component" value="Unassembled WGS sequence"/>
</dbReference>
<reference evidence="7 8" key="1">
    <citation type="journal article" date="2016" name="Front. Microbiol.">
        <title>Genomic Resource of Rice Seed Associated Bacteria.</title>
        <authorList>
            <person name="Midha S."/>
            <person name="Bansal K."/>
            <person name="Sharma S."/>
            <person name="Kumar N."/>
            <person name="Patil P.P."/>
            <person name="Chaudhry V."/>
            <person name="Patil P.B."/>
        </authorList>
    </citation>
    <scope>NUCLEOTIDE SEQUENCE [LARGE SCALE GENOMIC DNA]</scope>
    <source>
        <strain evidence="7 8">NS226</strain>
    </source>
</reference>
<dbReference type="Pfam" id="PF05992">
    <property type="entry name" value="SbmA_BacA"/>
    <property type="match status" value="1"/>
</dbReference>
<feature type="transmembrane region" description="Helical" evidence="6">
    <location>
        <begin position="242"/>
        <end position="263"/>
    </location>
</feature>
<feature type="transmembrane region" description="Helical" evidence="6">
    <location>
        <begin position="86"/>
        <end position="108"/>
    </location>
</feature>
<evidence type="ECO:0000256" key="1">
    <source>
        <dbReference type="ARBA" id="ARBA00004651"/>
    </source>
</evidence>
<dbReference type="EMBL" id="LDPZ01000061">
    <property type="protein sequence ID" value="KTQ85320.1"/>
    <property type="molecule type" value="Genomic_DNA"/>
</dbReference>
<dbReference type="PANTHER" id="PTHR11384">
    <property type="entry name" value="ATP-BINDING CASSETTE, SUB-FAMILY D MEMBER"/>
    <property type="match status" value="1"/>
</dbReference>
<dbReference type="InterPro" id="IPR036640">
    <property type="entry name" value="ABC1_TM_sf"/>
</dbReference>
<evidence type="ECO:0000256" key="6">
    <source>
        <dbReference type="SAM" id="Phobius"/>
    </source>
</evidence>
<sequence>MFVSFFPRPRLFFGSALLWTLACAAFWYAAARPFGHHLGFGEGGETVGISAFWSPLFLWFYLYFAACVSLFASVWQRIAPHPWARWSILGSALILFLTYFQVQISVAVNTWYGPFYDLIQAALSHEHPVTTGDIYRSFLTFGGLALVAVSVGVLTSFFVSHYVFRWRQAMNEFYMAHWSALRGVEGASQRIQEDTMRFATTVEGLGVSLIQAVLTLVAFLPILLGLSSAIRSLPLVGEVPHALVIAALLWSVFGTSFLALVGIKLPGLEFSNQKVEAAYRKELVIGEDRADRAQPPTVRALFADVRQNYFRLYFHYMYFNVARIFYLQADVIFPYLVLAPTIAAGAITLGVMNQILNAFEQVRSSFQYLVTSWTTIVELLSIFKRLRAFEGMIGTDTLVPAFGEALPAAE</sequence>
<dbReference type="AlphaFoldDB" id="A0A175R311"/>
<dbReference type="GO" id="GO:0005886">
    <property type="term" value="C:plasma membrane"/>
    <property type="evidence" value="ECO:0007669"/>
    <property type="project" value="UniProtKB-SubCell"/>
</dbReference>
<comment type="caution">
    <text evidence="7">The sequence shown here is derived from an EMBL/GenBank/DDBJ whole genome shotgun (WGS) entry which is preliminary data.</text>
</comment>
<feature type="transmembrane region" description="Helical" evidence="6">
    <location>
        <begin position="205"/>
        <end position="230"/>
    </location>
</feature>
<organism evidence="7 8">
    <name type="scientific">Aureimonas ureilytica</name>
    <dbReference type="NCBI Taxonomy" id="401562"/>
    <lineage>
        <taxon>Bacteria</taxon>
        <taxon>Pseudomonadati</taxon>
        <taxon>Pseudomonadota</taxon>
        <taxon>Alphaproteobacteria</taxon>
        <taxon>Hyphomicrobiales</taxon>
        <taxon>Aurantimonadaceae</taxon>
        <taxon>Aureimonas</taxon>
    </lineage>
</organism>
<keyword evidence="4 6" id="KW-1133">Transmembrane helix</keyword>